<evidence type="ECO:0000313" key="1">
    <source>
        <dbReference type="EMBL" id="KAG0413886.1"/>
    </source>
</evidence>
<comment type="caution">
    <text evidence="1">The sequence shown here is derived from an EMBL/GenBank/DDBJ whole genome shotgun (WGS) entry which is preliminary data.</text>
</comment>
<dbReference type="EMBL" id="JABSTQ010011224">
    <property type="protein sequence ID" value="KAG0413886.1"/>
    <property type="molecule type" value="Genomic_DNA"/>
</dbReference>
<name>A0AC60P3I2_IXOPE</name>
<evidence type="ECO:0000313" key="2">
    <source>
        <dbReference type="Proteomes" id="UP000805193"/>
    </source>
</evidence>
<reference evidence="1 2" key="1">
    <citation type="journal article" date="2020" name="Cell">
        <title>Large-Scale Comparative Analyses of Tick Genomes Elucidate Their Genetic Diversity and Vector Capacities.</title>
        <authorList>
            <consortium name="Tick Genome and Microbiome Consortium (TIGMIC)"/>
            <person name="Jia N."/>
            <person name="Wang J."/>
            <person name="Shi W."/>
            <person name="Du L."/>
            <person name="Sun Y."/>
            <person name="Zhan W."/>
            <person name="Jiang J.F."/>
            <person name="Wang Q."/>
            <person name="Zhang B."/>
            <person name="Ji P."/>
            <person name="Bell-Sakyi L."/>
            <person name="Cui X.M."/>
            <person name="Yuan T.T."/>
            <person name="Jiang B.G."/>
            <person name="Yang W.F."/>
            <person name="Lam T.T."/>
            <person name="Chang Q.C."/>
            <person name="Ding S.J."/>
            <person name="Wang X.J."/>
            <person name="Zhu J.G."/>
            <person name="Ruan X.D."/>
            <person name="Zhao L."/>
            <person name="Wei J.T."/>
            <person name="Ye R.Z."/>
            <person name="Que T.C."/>
            <person name="Du C.H."/>
            <person name="Zhou Y.H."/>
            <person name="Cheng J.X."/>
            <person name="Dai P.F."/>
            <person name="Guo W.B."/>
            <person name="Han X.H."/>
            <person name="Huang E.J."/>
            <person name="Li L.F."/>
            <person name="Wei W."/>
            <person name="Gao Y.C."/>
            <person name="Liu J.Z."/>
            <person name="Shao H.Z."/>
            <person name="Wang X."/>
            <person name="Wang C.C."/>
            <person name="Yang T.C."/>
            <person name="Huo Q.B."/>
            <person name="Li W."/>
            <person name="Chen H.Y."/>
            <person name="Chen S.E."/>
            <person name="Zhou L.G."/>
            <person name="Ni X.B."/>
            <person name="Tian J.H."/>
            <person name="Sheng Y."/>
            <person name="Liu T."/>
            <person name="Pan Y.S."/>
            <person name="Xia L.Y."/>
            <person name="Li J."/>
            <person name="Zhao F."/>
            <person name="Cao W.C."/>
        </authorList>
    </citation>
    <scope>NUCLEOTIDE SEQUENCE [LARGE SCALE GENOMIC DNA]</scope>
    <source>
        <strain evidence="1">Iper-2018</strain>
    </source>
</reference>
<organism evidence="1 2">
    <name type="scientific">Ixodes persulcatus</name>
    <name type="common">Taiga tick</name>
    <dbReference type="NCBI Taxonomy" id="34615"/>
    <lineage>
        <taxon>Eukaryota</taxon>
        <taxon>Metazoa</taxon>
        <taxon>Ecdysozoa</taxon>
        <taxon>Arthropoda</taxon>
        <taxon>Chelicerata</taxon>
        <taxon>Arachnida</taxon>
        <taxon>Acari</taxon>
        <taxon>Parasitiformes</taxon>
        <taxon>Ixodida</taxon>
        <taxon>Ixodoidea</taxon>
        <taxon>Ixodidae</taxon>
        <taxon>Ixodinae</taxon>
        <taxon>Ixodes</taxon>
    </lineage>
</organism>
<sequence>MEDIIQAAHLTPTEIKETIMRTRNNQNISAIPTFRPSAHDKVIQFTQIAIQGNAHFVACYPSAPTNSCKGGTHGIPALTSSPQLLEKLVSPGPEILTARVMGKTKRQRSLRLMVPMYSSTYSKTKPNTAAGHTNHGFNCAAFALRLGTELMYV</sequence>
<keyword evidence="2" id="KW-1185">Reference proteome</keyword>
<accession>A0AC60P3I2</accession>
<protein>
    <submittedName>
        <fullName evidence="1">Uncharacterized protein</fullName>
    </submittedName>
</protein>
<dbReference type="Proteomes" id="UP000805193">
    <property type="component" value="Unassembled WGS sequence"/>
</dbReference>
<proteinExistence type="predicted"/>
<gene>
    <name evidence="1" type="ORF">HPB47_008948</name>
</gene>